<evidence type="ECO:0000313" key="1">
    <source>
        <dbReference type="EMBL" id="OLL24580.1"/>
    </source>
</evidence>
<gene>
    <name evidence="1" type="ORF">NEOLI_004646</name>
</gene>
<name>A0A1U7LPI0_NEOID</name>
<proteinExistence type="predicted"/>
<dbReference type="AlphaFoldDB" id="A0A1U7LPI0"/>
<reference evidence="1 2" key="1">
    <citation type="submission" date="2016-04" db="EMBL/GenBank/DDBJ databases">
        <title>Evolutionary innovation and constraint leading to complex multicellularity in the Ascomycota.</title>
        <authorList>
            <person name="Cisse O."/>
            <person name="Nguyen A."/>
            <person name="Hewitt D.A."/>
            <person name="Jedd G."/>
            <person name="Stajich J.E."/>
        </authorList>
    </citation>
    <scope>NUCLEOTIDE SEQUENCE [LARGE SCALE GENOMIC DNA]</scope>
    <source>
        <strain evidence="1 2">DAH-3</strain>
    </source>
</reference>
<dbReference type="EMBL" id="LXFE01000723">
    <property type="protein sequence ID" value="OLL24580.1"/>
    <property type="molecule type" value="Genomic_DNA"/>
</dbReference>
<dbReference type="Proteomes" id="UP000186594">
    <property type="component" value="Unassembled WGS sequence"/>
</dbReference>
<protein>
    <submittedName>
        <fullName evidence="1">Uncharacterized protein</fullName>
    </submittedName>
</protein>
<keyword evidence="2" id="KW-1185">Reference proteome</keyword>
<sequence>MSSTRTTFKGSIRIVPRLSDMLVNYCNELFTRDSSADPIVTRSTIPTLLELDSLRSISRPSEIPLKPFTAPCSGFQVTAHNHTGGCCGSLDHLDCHHIVSRSLSRYKSTQLEIGLQKPCKAADFSFWLQYLIDFIECIAGLVEEMEISFSGEIKWRGDAADIGRMSIESRKQLEATILRPGEIKAFLQQLAERKIALPFRRLDEFRPYQPKPYLSKHMVVVHVLDLKFAGPYLSPEVAPEVHQAGYIHLLCPSTALDPSLDIDYMQYTNGDMIAHSGPESVLAYRLEVHTVKSIVHPQDSRPEHPRSAKYSSEGHIFLRSFVENYDERVAVTKVELDRRYEVKTHLTSLQTLAINQALKGNGRSVITKSLPATISSWLYHQIARRCSTCGILFFGQTRWTTVWQYIEGSSNIFACKCWSSGTIRSGYISLI</sequence>
<organism evidence="1 2">
    <name type="scientific">Neolecta irregularis (strain DAH-3)</name>
    <dbReference type="NCBI Taxonomy" id="1198029"/>
    <lineage>
        <taxon>Eukaryota</taxon>
        <taxon>Fungi</taxon>
        <taxon>Dikarya</taxon>
        <taxon>Ascomycota</taxon>
        <taxon>Taphrinomycotina</taxon>
        <taxon>Neolectales</taxon>
        <taxon>Neolectaceae</taxon>
        <taxon>Neolecta</taxon>
    </lineage>
</organism>
<accession>A0A1U7LPI0</accession>
<comment type="caution">
    <text evidence="1">The sequence shown here is derived from an EMBL/GenBank/DDBJ whole genome shotgun (WGS) entry which is preliminary data.</text>
</comment>
<evidence type="ECO:0000313" key="2">
    <source>
        <dbReference type="Proteomes" id="UP000186594"/>
    </source>
</evidence>